<sequence length="317" mass="34823">MEYDNDLSPQNTIQSKRPRHDDHNQPTSKLSNPMQLQLLLARMEAAASGDTSDHTTDHLLSEKMKLSPEDEDEEESETDSSGTESLNSDTYDDCEKPATSSIYLGIRDSSLTHRLDKRSEVAEFSGLQSSRRLTYGNEKEEVKAVGGSALGSDSLAYLRMLRDEDLDKAKATMNLIKETQEYTREKYAFIAKVKINCKSWDGVWAQVGGAISSFEVVKTRLSAKPGGIIVISSQRVINTPMIIPRNRQLSAAGSTNHNVPRQLLEPSKPEPRIPNLVPATMNGTSYPIIIWPRVTGAVAGATTGQRWSTAAVNGSGQ</sequence>
<evidence type="ECO:0000313" key="2">
    <source>
        <dbReference type="EMBL" id="GJT28695.1"/>
    </source>
</evidence>
<feature type="compositionally biased region" description="Polar residues" evidence="1">
    <location>
        <begin position="249"/>
        <end position="259"/>
    </location>
</feature>
<organism evidence="2 3">
    <name type="scientific">Tanacetum coccineum</name>
    <dbReference type="NCBI Taxonomy" id="301880"/>
    <lineage>
        <taxon>Eukaryota</taxon>
        <taxon>Viridiplantae</taxon>
        <taxon>Streptophyta</taxon>
        <taxon>Embryophyta</taxon>
        <taxon>Tracheophyta</taxon>
        <taxon>Spermatophyta</taxon>
        <taxon>Magnoliopsida</taxon>
        <taxon>eudicotyledons</taxon>
        <taxon>Gunneridae</taxon>
        <taxon>Pentapetalae</taxon>
        <taxon>asterids</taxon>
        <taxon>campanulids</taxon>
        <taxon>Asterales</taxon>
        <taxon>Asteraceae</taxon>
        <taxon>Asteroideae</taxon>
        <taxon>Anthemideae</taxon>
        <taxon>Anthemidinae</taxon>
        <taxon>Tanacetum</taxon>
    </lineage>
</organism>
<reference evidence="2" key="2">
    <citation type="submission" date="2022-01" db="EMBL/GenBank/DDBJ databases">
        <authorList>
            <person name="Yamashiro T."/>
            <person name="Shiraishi A."/>
            <person name="Satake H."/>
            <person name="Nakayama K."/>
        </authorList>
    </citation>
    <scope>NUCLEOTIDE SEQUENCE</scope>
</reference>
<protein>
    <submittedName>
        <fullName evidence="2">Uncharacterized protein</fullName>
    </submittedName>
</protein>
<dbReference type="Proteomes" id="UP001151760">
    <property type="component" value="Unassembled WGS sequence"/>
</dbReference>
<keyword evidence="3" id="KW-1185">Reference proteome</keyword>
<feature type="compositionally biased region" description="Polar residues" evidence="1">
    <location>
        <begin position="25"/>
        <end position="35"/>
    </location>
</feature>
<comment type="caution">
    <text evidence="2">The sequence shown here is derived from an EMBL/GenBank/DDBJ whole genome shotgun (WGS) entry which is preliminary data.</text>
</comment>
<proteinExistence type="predicted"/>
<accession>A0ABQ5CNN1</accession>
<dbReference type="EMBL" id="BQNB010014482">
    <property type="protein sequence ID" value="GJT28695.1"/>
    <property type="molecule type" value="Genomic_DNA"/>
</dbReference>
<feature type="compositionally biased region" description="Acidic residues" evidence="1">
    <location>
        <begin position="69"/>
        <end position="78"/>
    </location>
</feature>
<gene>
    <name evidence="2" type="ORF">Tco_0908970</name>
</gene>
<evidence type="ECO:0000256" key="1">
    <source>
        <dbReference type="SAM" id="MobiDB-lite"/>
    </source>
</evidence>
<reference evidence="2" key="1">
    <citation type="journal article" date="2022" name="Int. J. Mol. Sci.">
        <title>Draft Genome of Tanacetum Coccineum: Genomic Comparison of Closely Related Tanacetum-Family Plants.</title>
        <authorList>
            <person name="Yamashiro T."/>
            <person name="Shiraishi A."/>
            <person name="Nakayama K."/>
            <person name="Satake H."/>
        </authorList>
    </citation>
    <scope>NUCLEOTIDE SEQUENCE</scope>
</reference>
<name>A0ABQ5CNN1_9ASTR</name>
<feature type="region of interest" description="Disordered" evidence="1">
    <location>
        <begin position="1"/>
        <end position="94"/>
    </location>
</feature>
<feature type="compositionally biased region" description="Basic and acidic residues" evidence="1">
    <location>
        <begin position="51"/>
        <end position="68"/>
    </location>
</feature>
<feature type="region of interest" description="Disordered" evidence="1">
    <location>
        <begin position="249"/>
        <end position="273"/>
    </location>
</feature>
<evidence type="ECO:0000313" key="3">
    <source>
        <dbReference type="Proteomes" id="UP001151760"/>
    </source>
</evidence>